<feature type="region of interest" description="Disordered" evidence="1">
    <location>
        <begin position="169"/>
        <end position="200"/>
    </location>
</feature>
<feature type="region of interest" description="Disordered" evidence="1">
    <location>
        <begin position="1"/>
        <end position="24"/>
    </location>
</feature>
<dbReference type="Proteomes" id="UP000092993">
    <property type="component" value="Unassembled WGS sequence"/>
</dbReference>
<evidence type="ECO:0000313" key="2">
    <source>
        <dbReference type="EMBL" id="OBZ68565.1"/>
    </source>
</evidence>
<feature type="compositionally biased region" description="Basic and acidic residues" evidence="1">
    <location>
        <begin position="188"/>
        <end position="200"/>
    </location>
</feature>
<keyword evidence="3" id="KW-1185">Reference proteome</keyword>
<dbReference type="EMBL" id="LUGG01000020">
    <property type="protein sequence ID" value="OBZ68565.1"/>
    <property type="molecule type" value="Genomic_DNA"/>
</dbReference>
<dbReference type="AlphaFoldDB" id="A0A1C7LUU3"/>
<organism evidence="2 3">
    <name type="scientific">Grifola frondosa</name>
    <name type="common">Maitake</name>
    <name type="synonym">Polyporus frondosus</name>
    <dbReference type="NCBI Taxonomy" id="5627"/>
    <lineage>
        <taxon>Eukaryota</taxon>
        <taxon>Fungi</taxon>
        <taxon>Dikarya</taxon>
        <taxon>Basidiomycota</taxon>
        <taxon>Agaricomycotina</taxon>
        <taxon>Agaricomycetes</taxon>
        <taxon>Polyporales</taxon>
        <taxon>Grifolaceae</taxon>
        <taxon>Grifola</taxon>
    </lineage>
</organism>
<gene>
    <name evidence="2" type="ORF">A0H81_11579</name>
</gene>
<proteinExistence type="predicted"/>
<name>A0A1C7LUU3_GRIFR</name>
<evidence type="ECO:0000313" key="3">
    <source>
        <dbReference type="Proteomes" id="UP000092993"/>
    </source>
</evidence>
<feature type="compositionally biased region" description="Basic and acidic residues" evidence="1">
    <location>
        <begin position="96"/>
        <end position="105"/>
    </location>
</feature>
<protein>
    <submittedName>
        <fullName evidence="2">Uncharacterized protein</fullName>
    </submittedName>
</protein>
<feature type="region of interest" description="Disordered" evidence="1">
    <location>
        <begin position="95"/>
        <end position="118"/>
    </location>
</feature>
<evidence type="ECO:0000256" key="1">
    <source>
        <dbReference type="SAM" id="MobiDB-lite"/>
    </source>
</evidence>
<reference evidence="2 3" key="1">
    <citation type="submission" date="2016-03" db="EMBL/GenBank/DDBJ databases">
        <title>Whole genome sequencing of Grifola frondosa 9006-11.</title>
        <authorList>
            <person name="Min B."/>
            <person name="Park H."/>
            <person name="Kim J.-G."/>
            <person name="Cho H."/>
            <person name="Oh Y.-L."/>
            <person name="Kong W.-S."/>
            <person name="Choi I.-G."/>
        </authorList>
    </citation>
    <scope>NUCLEOTIDE SEQUENCE [LARGE SCALE GENOMIC DNA]</scope>
    <source>
        <strain evidence="2 3">9006-11</strain>
    </source>
</reference>
<comment type="caution">
    <text evidence="2">The sequence shown here is derived from an EMBL/GenBank/DDBJ whole genome shotgun (WGS) entry which is preliminary data.</text>
</comment>
<accession>A0A1C7LUU3</accession>
<sequence length="200" mass="22486">MDSDDFEPSQYPDSDWRVPLDANDTELALNEPELKCQRSHRTTFHQSSNINAKHFSSGGALDSQTTDTQYFGQLEGGASVDLKAQLHPHGITSINHKAEHLKDPPSDTPAPKSANACRSCGSLHSRTAAINERRFEYRRRWLEAMYYALELEDLLISEGLELPSRRCPHLTDSDTGPSFLRAPSNDITVKREQREGGFMQ</sequence>